<reference evidence="1" key="1">
    <citation type="submission" date="2022-11" db="EMBL/GenBank/DDBJ databases">
        <title>Hoeflea poritis sp. nov., isolated from scleractinian coral Porites lutea.</title>
        <authorList>
            <person name="Zhang G."/>
            <person name="Wei Q."/>
            <person name="Cai L."/>
        </authorList>
    </citation>
    <scope>NUCLEOTIDE SEQUENCE</scope>
    <source>
        <strain evidence="1">E7-10</strain>
    </source>
</reference>
<evidence type="ECO:0000313" key="1">
    <source>
        <dbReference type="EMBL" id="MDA4848854.1"/>
    </source>
</evidence>
<comment type="caution">
    <text evidence="1">The sequence shown here is derived from an EMBL/GenBank/DDBJ whole genome shotgun (WGS) entry which is preliminary data.</text>
</comment>
<proteinExistence type="predicted"/>
<keyword evidence="2" id="KW-1185">Reference proteome</keyword>
<name>A0ABT4VVW2_9HYPH</name>
<sequence>MERHAIAAVIAKADPSMNLYSRLPSPDWFNMAQQQLLAHGTVSGLLLANISPNKPFRSQWLEPIDLLEPRICSIETLETRPHLRFAQVSHLGWAKNPMTDTQSTQLLIEKLKYPGLT</sequence>
<dbReference type="RefSeq" id="WP_271092736.1">
    <property type="nucleotide sequence ID" value="NZ_JAPJZH010000037.1"/>
</dbReference>
<gene>
    <name evidence="1" type="ORF">OOZ53_26115</name>
</gene>
<evidence type="ECO:0000313" key="2">
    <source>
        <dbReference type="Proteomes" id="UP001148313"/>
    </source>
</evidence>
<accession>A0ABT4VVW2</accession>
<dbReference type="Proteomes" id="UP001148313">
    <property type="component" value="Unassembled WGS sequence"/>
</dbReference>
<protein>
    <submittedName>
        <fullName evidence="1">Uncharacterized protein</fullName>
    </submittedName>
</protein>
<dbReference type="EMBL" id="JAPJZH010000037">
    <property type="protein sequence ID" value="MDA4848854.1"/>
    <property type="molecule type" value="Genomic_DNA"/>
</dbReference>
<organism evidence="1 2">
    <name type="scientific">Hoeflea poritis</name>
    <dbReference type="NCBI Taxonomy" id="2993659"/>
    <lineage>
        <taxon>Bacteria</taxon>
        <taxon>Pseudomonadati</taxon>
        <taxon>Pseudomonadota</taxon>
        <taxon>Alphaproteobacteria</taxon>
        <taxon>Hyphomicrobiales</taxon>
        <taxon>Rhizobiaceae</taxon>
        <taxon>Hoeflea</taxon>
    </lineage>
</organism>